<name>A0ABZ2G1B5_9SPHN</name>
<feature type="signal peptide" evidence="1">
    <location>
        <begin position="1"/>
        <end position="21"/>
    </location>
</feature>
<feature type="chain" id="PRO_5045899279" evidence="1">
    <location>
        <begin position="22"/>
        <end position="166"/>
    </location>
</feature>
<feature type="domain" description="SCP" evidence="2">
    <location>
        <begin position="23"/>
        <end position="162"/>
    </location>
</feature>
<dbReference type="Pfam" id="PF00188">
    <property type="entry name" value="CAP"/>
    <property type="match status" value="1"/>
</dbReference>
<dbReference type="InterPro" id="IPR001283">
    <property type="entry name" value="CRISP-related"/>
</dbReference>
<keyword evidence="1" id="KW-0732">Signal</keyword>
<dbReference type="RefSeq" id="WP_338503774.1">
    <property type="nucleotide sequence ID" value="NZ_CP145607.1"/>
</dbReference>
<gene>
    <name evidence="3" type="ORF">V6R86_08705</name>
</gene>
<accession>A0ABZ2G1B5</accession>
<dbReference type="InterPro" id="IPR035940">
    <property type="entry name" value="CAP_sf"/>
</dbReference>
<dbReference type="PRINTS" id="PR00837">
    <property type="entry name" value="V5TPXLIKE"/>
</dbReference>
<evidence type="ECO:0000313" key="3">
    <source>
        <dbReference type="EMBL" id="WWM70750.1"/>
    </source>
</evidence>
<sequence length="166" mass="18056">MLARIPAALALSLLFAAPASAQSWEAQALDLHNRERAAFRVAPLAWDFGLAAAADVYASELARTGRWGHSPKATRPGQGENLWMGTTGAYRIEDMVGGWTGERRWFRPGVFPAVSTTGNWIDVGHYTQMVASRTTRVGCAIRSGGQWTYLVCRYSPSGNVDGRAMP</sequence>
<protein>
    <submittedName>
        <fullName evidence="3">CAP domain-containing protein</fullName>
    </submittedName>
</protein>
<dbReference type="InterPro" id="IPR014044">
    <property type="entry name" value="CAP_dom"/>
</dbReference>
<dbReference type="PANTHER" id="PTHR10334">
    <property type="entry name" value="CYSTEINE-RICH SECRETORY PROTEIN-RELATED"/>
    <property type="match status" value="1"/>
</dbReference>
<organism evidence="3 4">
    <name type="scientific">Sphingomonas kaistensis</name>
    <dbReference type="NCBI Taxonomy" id="298708"/>
    <lineage>
        <taxon>Bacteria</taxon>
        <taxon>Pseudomonadati</taxon>
        <taxon>Pseudomonadota</taxon>
        <taxon>Alphaproteobacteria</taxon>
        <taxon>Sphingomonadales</taxon>
        <taxon>Sphingomonadaceae</taxon>
        <taxon>Sphingomonas</taxon>
    </lineage>
</organism>
<dbReference type="PROSITE" id="PS01010">
    <property type="entry name" value="CRISP_2"/>
    <property type="match status" value="1"/>
</dbReference>
<evidence type="ECO:0000256" key="1">
    <source>
        <dbReference type="SAM" id="SignalP"/>
    </source>
</evidence>
<proteinExistence type="predicted"/>
<evidence type="ECO:0000259" key="2">
    <source>
        <dbReference type="SMART" id="SM00198"/>
    </source>
</evidence>
<dbReference type="InterPro" id="IPR018244">
    <property type="entry name" value="Allrgn_V5/Tpx1_CS"/>
</dbReference>
<reference evidence="3 4" key="1">
    <citation type="submission" date="2024-02" db="EMBL/GenBank/DDBJ databases">
        <title>Full genome sequence of Sphingomonas kaistensis.</title>
        <authorList>
            <person name="Poletto B.L."/>
            <person name="Silva G."/>
            <person name="Galante D."/>
            <person name="Campos K.R."/>
            <person name="Santos M.B.N."/>
            <person name="Sacchi C.T."/>
        </authorList>
    </citation>
    <scope>NUCLEOTIDE SEQUENCE [LARGE SCALE GENOMIC DNA]</scope>
    <source>
        <strain evidence="3 4">MA4R</strain>
    </source>
</reference>
<keyword evidence="4" id="KW-1185">Reference proteome</keyword>
<dbReference type="EMBL" id="CP145607">
    <property type="protein sequence ID" value="WWM70750.1"/>
    <property type="molecule type" value="Genomic_DNA"/>
</dbReference>
<dbReference type="SUPFAM" id="SSF55797">
    <property type="entry name" value="PR-1-like"/>
    <property type="match status" value="1"/>
</dbReference>
<evidence type="ECO:0000313" key="4">
    <source>
        <dbReference type="Proteomes" id="UP001382935"/>
    </source>
</evidence>
<dbReference type="SMART" id="SM00198">
    <property type="entry name" value="SCP"/>
    <property type="match status" value="1"/>
</dbReference>
<dbReference type="Gene3D" id="3.40.33.10">
    <property type="entry name" value="CAP"/>
    <property type="match status" value="1"/>
</dbReference>
<dbReference type="Proteomes" id="UP001382935">
    <property type="component" value="Chromosome"/>
</dbReference>